<proteinExistence type="predicted"/>
<organism evidence="1 2">
    <name type="scientific">Deinococcus indicus</name>
    <dbReference type="NCBI Taxonomy" id="223556"/>
    <lineage>
        <taxon>Bacteria</taxon>
        <taxon>Thermotogati</taxon>
        <taxon>Deinococcota</taxon>
        <taxon>Deinococci</taxon>
        <taxon>Deinococcales</taxon>
        <taxon>Deinococcaceae</taxon>
        <taxon>Deinococcus</taxon>
    </lineage>
</organism>
<name>A0A246BTV6_9DEIO</name>
<comment type="caution">
    <text evidence="1">The sequence shown here is derived from an EMBL/GenBank/DDBJ whole genome shotgun (WGS) entry which is preliminary data.</text>
</comment>
<evidence type="ECO:0000313" key="2">
    <source>
        <dbReference type="Proteomes" id="UP000197208"/>
    </source>
</evidence>
<gene>
    <name evidence="1" type="ORF">CBQ26_01735</name>
</gene>
<accession>A0A246BTV6</accession>
<dbReference type="Proteomes" id="UP000197208">
    <property type="component" value="Unassembled WGS sequence"/>
</dbReference>
<sequence length="115" mass="11794">MSGTEGDDTAESDLRFVTAAARGAGTSVARASGTGSARVTVAGLTGGAARVRVSDAATRTVTVKVTSDRGTREFRITNSERMTHRQEFLLDLGDLGNVTAVEAAAPGGLELNVVK</sequence>
<reference evidence="1 2" key="1">
    <citation type="submission" date="2017-05" db="EMBL/GenBank/DDBJ databases">
        <title>De novo genome assembly of Deniococcus indicus strain DR1.</title>
        <authorList>
            <person name="Chauhan D."/>
            <person name="Yennamalli R.M."/>
            <person name="Priyadarshini R."/>
        </authorList>
    </citation>
    <scope>NUCLEOTIDE SEQUENCE [LARGE SCALE GENOMIC DNA]</scope>
    <source>
        <strain evidence="1 2">DR1</strain>
    </source>
</reference>
<dbReference type="RefSeq" id="WP_088246888.1">
    <property type="nucleotide sequence ID" value="NZ_NHMK01000006.1"/>
</dbReference>
<evidence type="ECO:0000313" key="1">
    <source>
        <dbReference type="EMBL" id="OWL98612.1"/>
    </source>
</evidence>
<dbReference type="AlphaFoldDB" id="A0A246BTV6"/>
<dbReference type="EMBL" id="NHMK01000006">
    <property type="protein sequence ID" value="OWL98612.1"/>
    <property type="molecule type" value="Genomic_DNA"/>
</dbReference>
<keyword evidence="2" id="KW-1185">Reference proteome</keyword>
<protein>
    <submittedName>
        <fullName evidence="1">Uncharacterized protein</fullName>
    </submittedName>
</protein>